<dbReference type="AlphaFoldDB" id="A0AAD7D1X4"/>
<name>A0AAD7D1X4_MYCRO</name>
<organism evidence="2 3">
    <name type="scientific">Mycena rosella</name>
    <name type="common">Pink bonnet</name>
    <name type="synonym">Agaricus rosellus</name>
    <dbReference type="NCBI Taxonomy" id="1033263"/>
    <lineage>
        <taxon>Eukaryota</taxon>
        <taxon>Fungi</taxon>
        <taxon>Dikarya</taxon>
        <taxon>Basidiomycota</taxon>
        <taxon>Agaricomycotina</taxon>
        <taxon>Agaricomycetes</taxon>
        <taxon>Agaricomycetidae</taxon>
        <taxon>Agaricales</taxon>
        <taxon>Marasmiineae</taxon>
        <taxon>Mycenaceae</taxon>
        <taxon>Mycena</taxon>
    </lineage>
</organism>
<reference evidence="2" key="1">
    <citation type="submission" date="2023-03" db="EMBL/GenBank/DDBJ databases">
        <title>Massive genome expansion in bonnet fungi (Mycena s.s.) driven by repeated elements and novel gene families across ecological guilds.</title>
        <authorList>
            <consortium name="Lawrence Berkeley National Laboratory"/>
            <person name="Harder C.B."/>
            <person name="Miyauchi S."/>
            <person name="Viragh M."/>
            <person name="Kuo A."/>
            <person name="Thoen E."/>
            <person name="Andreopoulos B."/>
            <person name="Lu D."/>
            <person name="Skrede I."/>
            <person name="Drula E."/>
            <person name="Henrissat B."/>
            <person name="Morin E."/>
            <person name="Kohler A."/>
            <person name="Barry K."/>
            <person name="LaButti K."/>
            <person name="Morin E."/>
            <person name="Salamov A."/>
            <person name="Lipzen A."/>
            <person name="Mereny Z."/>
            <person name="Hegedus B."/>
            <person name="Baldrian P."/>
            <person name="Stursova M."/>
            <person name="Weitz H."/>
            <person name="Taylor A."/>
            <person name="Grigoriev I.V."/>
            <person name="Nagy L.G."/>
            <person name="Martin F."/>
            <person name="Kauserud H."/>
        </authorList>
    </citation>
    <scope>NUCLEOTIDE SEQUENCE</scope>
    <source>
        <strain evidence="2">CBHHK067</strain>
    </source>
</reference>
<sequence>MGTNSVSHADTAWMTRVYEHGGGRSGIQGGCQNGVYNIATPSCVCRERNYKSLRIGGPGLAFVLHRLERRLFRGQANVQATDVHRKEKSTAQASGGPCRGVPLRNYDNTQGTSLDRSLGDRMANIPSYFEWSQENGAGIIFGEALRRSPKLRKKRARIMLFIYLRVAPRTESSKIHTRRTPNAEPPSAGPRIHRRLPSLHCNNPPTERTASALLRCGGGGAIRLSISTETLTGIEDNEWRDARMRNKGSSTADNVATLAQPVARVTAKLPQATPA</sequence>
<dbReference type="Proteomes" id="UP001221757">
    <property type="component" value="Unassembled WGS sequence"/>
</dbReference>
<comment type="caution">
    <text evidence="2">The sequence shown here is derived from an EMBL/GenBank/DDBJ whole genome shotgun (WGS) entry which is preliminary data.</text>
</comment>
<keyword evidence="3" id="KW-1185">Reference proteome</keyword>
<evidence type="ECO:0000313" key="2">
    <source>
        <dbReference type="EMBL" id="KAJ7675146.1"/>
    </source>
</evidence>
<gene>
    <name evidence="2" type="ORF">B0H17DRAFT_1140459</name>
</gene>
<protein>
    <submittedName>
        <fullName evidence="2">Uncharacterized protein</fullName>
    </submittedName>
</protein>
<proteinExistence type="predicted"/>
<feature type="region of interest" description="Disordered" evidence="1">
    <location>
        <begin position="80"/>
        <end position="118"/>
    </location>
</feature>
<feature type="region of interest" description="Disordered" evidence="1">
    <location>
        <begin position="173"/>
        <end position="196"/>
    </location>
</feature>
<dbReference type="EMBL" id="JARKIE010000152">
    <property type="protein sequence ID" value="KAJ7675146.1"/>
    <property type="molecule type" value="Genomic_DNA"/>
</dbReference>
<evidence type="ECO:0000256" key="1">
    <source>
        <dbReference type="SAM" id="MobiDB-lite"/>
    </source>
</evidence>
<accession>A0AAD7D1X4</accession>
<feature type="compositionally biased region" description="Polar residues" evidence="1">
    <location>
        <begin position="106"/>
        <end position="115"/>
    </location>
</feature>
<evidence type="ECO:0000313" key="3">
    <source>
        <dbReference type="Proteomes" id="UP001221757"/>
    </source>
</evidence>